<dbReference type="Gene3D" id="3.30.70.1900">
    <property type="match status" value="1"/>
</dbReference>
<evidence type="ECO:0000259" key="1">
    <source>
        <dbReference type="Pfam" id="PF10040"/>
    </source>
</evidence>
<sequence>VAQYIHNCYSKTPFTCLHTGRKIAAFFNKAKYLPDSVRGNFGLAYVIRAMAEAGLGGIGPGRARLELREVLHERTIGGDLSEVVFAGADCCRAVSPVSPDPEPPQRTIRVELRTPLRLKIDGDLITPDRLEASHIIGAAVRRVSALAAFHAGAPLDIDYVRVKMLAMASRIRDRQVEWRDWQRYSARQGTRMKMGGIVGSCTVDLAEGAAELFPWLSIGQWVGAGKSASMGLGQYRVAAAGHA</sequence>
<protein>
    <submittedName>
        <fullName evidence="2">CRISPR system precrRNA processing endoribonuclease RAMP protein Cas6</fullName>
    </submittedName>
</protein>
<proteinExistence type="predicted"/>
<evidence type="ECO:0000313" key="2">
    <source>
        <dbReference type="EMBL" id="TXL82061.1"/>
    </source>
</evidence>
<comment type="caution">
    <text evidence="2">The sequence shown here is derived from an EMBL/GenBank/DDBJ whole genome shotgun (WGS) entry which is preliminary data.</text>
</comment>
<dbReference type="Pfam" id="PF10040">
    <property type="entry name" value="CRISPR_Cas6"/>
    <property type="match status" value="1"/>
</dbReference>
<feature type="non-terminal residue" evidence="2">
    <location>
        <position position="1"/>
    </location>
</feature>
<accession>A0A5C8PVH2</accession>
<reference evidence="2 3" key="1">
    <citation type="submission" date="2019-06" db="EMBL/GenBank/DDBJ databases">
        <title>New taxonomy in bacterial strain CC-CFT640, isolated from vineyard.</title>
        <authorList>
            <person name="Lin S.-Y."/>
            <person name="Tsai C.-F."/>
            <person name="Young C.-C."/>
        </authorList>
    </citation>
    <scope>NUCLEOTIDE SEQUENCE [LARGE SCALE GENOMIC DNA]</scope>
    <source>
        <strain evidence="2 3">CC-CFT640</strain>
    </source>
</reference>
<feature type="domain" description="CRISPR-associated protein Cas6 C-terminal" evidence="1">
    <location>
        <begin position="110"/>
        <end position="235"/>
    </location>
</feature>
<dbReference type="InterPro" id="IPR019267">
    <property type="entry name" value="CRISPR-assoc_Cas6_C"/>
</dbReference>
<dbReference type="RefSeq" id="WP_178133242.1">
    <property type="nucleotide sequence ID" value="NZ_VDUZ01000002.1"/>
</dbReference>
<gene>
    <name evidence="2" type="ORF">FHP25_03080</name>
</gene>
<dbReference type="AlphaFoldDB" id="A0A5C8PVH2"/>
<organism evidence="2 3">
    <name type="scientific">Vineibacter terrae</name>
    <dbReference type="NCBI Taxonomy" id="2586908"/>
    <lineage>
        <taxon>Bacteria</taxon>
        <taxon>Pseudomonadati</taxon>
        <taxon>Pseudomonadota</taxon>
        <taxon>Alphaproteobacteria</taxon>
        <taxon>Hyphomicrobiales</taxon>
        <taxon>Vineibacter</taxon>
    </lineage>
</organism>
<keyword evidence="3" id="KW-1185">Reference proteome</keyword>
<evidence type="ECO:0000313" key="3">
    <source>
        <dbReference type="Proteomes" id="UP000321638"/>
    </source>
</evidence>
<dbReference type="EMBL" id="VDUZ01000002">
    <property type="protein sequence ID" value="TXL82061.1"/>
    <property type="molecule type" value="Genomic_DNA"/>
</dbReference>
<name>A0A5C8PVH2_9HYPH</name>
<dbReference type="Proteomes" id="UP000321638">
    <property type="component" value="Unassembled WGS sequence"/>
</dbReference>